<evidence type="ECO:0000256" key="1">
    <source>
        <dbReference type="ARBA" id="ARBA00004442"/>
    </source>
</evidence>
<comment type="subcellular location">
    <subcellularLocation>
        <location evidence="1">Cell outer membrane</location>
    </subcellularLocation>
</comment>
<evidence type="ECO:0000256" key="3">
    <source>
        <dbReference type="ARBA" id="ARBA00023237"/>
    </source>
</evidence>
<feature type="domain" description="Outer membrane protein beta-barrel" evidence="5">
    <location>
        <begin position="439"/>
        <end position="788"/>
    </location>
</feature>
<reference evidence="6" key="2">
    <citation type="submission" date="2021-04" db="EMBL/GenBank/DDBJ databases">
        <authorList>
            <person name="Gilroy R."/>
        </authorList>
    </citation>
    <scope>NUCLEOTIDE SEQUENCE</scope>
    <source>
        <strain evidence="6">G3-2149</strain>
    </source>
</reference>
<dbReference type="EMBL" id="JAHLFU010000088">
    <property type="protein sequence ID" value="MBU3853118.1"/>
    <property type="molecule type" value="Genomic_DNA"/>
</dbReference>
<keyword evidence="4" id="KW-0732">Signal</keyword>
<dbReference type="Gene3D" id="2.60.40.1120">
    <property type="entry name" value="Carboxypeptidase-like, regulatory domain"/>
    <property type="match status" value="1"/>
</dbReference>
<dbReference type="InterPro" id="IPR041700">
    <property type="entry name" value="OMP_b-brl_3"/>
</dbReference>
<accession>A0A9E2L7S7</accession>
<organism evidence="6 7">
    <name type="scientific">Candidatus Paraprevotella stercoravium</name>
    <dbReference type="NCBI Taxonomy" id="2838725"/>
    <lineage>
        <taxon>Bacteria</taxon>
        <taxon>Pseudomonadati</taxon>
        <taxon>Bacteroidota</taxon>
        <taxon>Bacteroidia</taxon>
        <taxon>Bacteroidales</taxon>
        <taxon>Prevotellaceae</taxon>
        <taxon>Paraprevotella</taxon>
    </lineage>
</organism>
<dbReference type="AlphaFoldDB" id="A0A9E2L7S7"/>
<sequence length="932" mass="106254">MKHAFFQILLFFALFGGSAACLWAQEAGECLLRGKVYDADRLDPMLGATVQVYDSLGTFVGGGVTNEEGIFRIGKLQPQKYNLKVSFMGYKPQTFRLDLSDRRKTYRMKDVLLHEMVYEMDEAQITAQGRGLVLREDTLVYYADYYKLPPGARMAELLRRMPGVYGSEEQDLRINGKKVSRILINGKEFFGDDIATALKYLPAELIKELKVYDKKSDESEWSGVDDGSRETVIDLTVADDFQNSWLGEVEGAYGTSNRYAGRASLNNFQDRQYTTLIAQAGNDSQMGDENNQNVGLSFNRTRKKLDIGGSLSYYRNEMEQNMASSVQSFENTTAAFSESKYTMYNRRHSLSGSMNLEWRPDSMTVIAISPMINWSGSKSRQGSYSASFASDPYLVPGIERPLDQMELLTDSVALNANRSVSDGNNSSWSAQLNANMTRRFAKKGRSLMLGLNGSYSNSENDRNEFRQIDYYRLTAALGGDSIFHQVQYDRTPSTNTSWGGRVTYTEPLGHDFTLLLVYQASLRRQEDSRDVASILDPRVALLGVNHTNFYDFRAEALPDTLQNRTTRNDYLEQQVEVGVNLNRTKYQLNAGILLNSQWNKFAYQTSSRVFEAENRSLNWAPKLNFYYRITSREQFNCSYYAMARPVDAQKLVPDTLDYSDPLNLELGNPDLKPSFMHSVNMGYSRFAEETMRSYNVNLNYTITRNSISSKSMYDRQTGCRTVIPVNVNGNMNGSIYFMMDTPLKNKQFTLALQTNVNYMRYVGFTVNENQDEPEKNATNQISFSPNVQLSYRKDWLNCSVSLGGNYDHSRNTSLAAGNLDTYGLETKLISSVEMPWGMDFATDFTFNARWGFSFQGMNSNEWIWNMQLSQGFLKGRKARIALKVYDLLNGYNSVNRSFSSSMRSDVYYEAFGRYVMLHFTYNFTLFRKKAKA</sequence>
<reference evidence="6" key="1">
    <citation type="journal article" date="2021" name="PeerJ">
        <title>Extensive microbial diversity within the chicken gut microbiome revealed by metagenomics and culture.</title>
        <authorList>
            <person name="Gilroy R."/>
            <person name="Ravi A."/>
            <person name="Getino M."/>
            <person name="Pursley I."/>
            <person name="Horton D.L."/>
            <person name="Alikhan N.F."/>
            <person name="Baker D."/>
            <person name="Gharbi K."/>
            <person name="Hall N."/>
            <person name="Watson M."/>
            <person name="Adriaenssens E.M."/>
            <person name="Foster-Nyarko E."/>
            <person name="Jarju S."/>
            <person name="Secka A."/>
            <person name="Antonio M."/>
            <person name="Oren A."/>
            <person name="Chaudhuri R.R."/>
            <person name="La Ragione R."/>
            <person name="Hildebrand F."/>
            <person name="Pallen M.J."/>
        </authorList>
    </citation>
    <scope>NUCLEOTIDE SEQUENCE</scope>
    <source>
        <strain evidence="6">G3-2149</strain>
    </source>
</reference>
<keyword evidence="3" id="KW-0998">Cell outer membrane</keyword>
<name>A0A9E2L7S7_9BACT</name>
<dbReference type="Pfam" id="PF13715">
    <property type="entry name" value="CarbopepD_reg_2"/>
    <property type="match status" value="1"/>
</dbReference>
<dbReference type="GO" id="GO:0009279">
    <property type="term" value="C:cell outer membrane"/>
    <property type="evidence" value="ECO:0007669"/>
    <property type="project" value="UniProtKB-SubCell"/>
</dbReference>
<gene>
    <name evidence="6" type="ORF">H9789_04765</name>
</gene>
<dbReference type="SUPFAM" id="SSF56935">
    <property type="entry name" value="Porins"/>
    <property type="match status" value="1"/>
</dbReference>
<evidence type="ECO:0000313" key="6">
    <source>
        <dbReference type="EMBL" id="MBU3853118.1"/>
    </source>
</evidence>
<dbReference type="PROSITE" id="PS51257">
    <property type="entry name" value="PROKAR_LIPOPROTEIN"/>
    <property type="match status" value="1"/>
</dbReference>
<feature type="chain" id="PRO_5039721863" evidence="4">
    <location>
        <begin position="25"/>
        <end position="932"/>
    </location>
</feature>
<feature type="signal peptide" evidence="4">
    <location>
        <begin position="1"/>
        <end position="24"/>
    </location>
</feature>
<evidence type="ECO:0000259" key="5">
    <source>
        <dbReference type="Pfam" id="PF14905"/>
    </source>
</evidence>
<dbReference type="Pfam" id="PF14905">
    <property type="entry name" value="OMP_b-brl_3"/>
    <property type="match status" value="1"/>
</dbReference>
<keyword evidence="2" id="KW-0472">Membrane</keyword>
<proteinExistence type="predicted"/>
<comment type="caution">
    <text evidence="6">The sequence shown here is derived from an EMBL/GenBank/DDBJ whole genome shotgun (WGS) entry which is preliminary data.</text>
</comment>
<dbReference type="Proteomes" id="UP000823865">
    <property type="component" value="Unassembled WGS sequence"/>
</dbReference>
<protein>
    <submittedName>
        <fullName evidence="6">Outer membrane beta-barrel protein</fullName>
    </submittedName>
</protein>
<dbReference type="Gene3D" id="2.40.170.20">
    <property type="entry name" value="TonB-dependent receptor, beta-barrel domain"/>
    <property type="match status" value="1"/>
</dbReference>
<dbReference type="InterPro" id="IPR036942">
    <property type="entry name" value="Beta-barrel_TonB_sf"/>
</dbReference>
<dbReference type="InterPro" id="IPR008969">
    <property type="entry name" value="CarboxyPept-like_regulatory"/>
</dbReference>
<dbReference type="SUPFAM" id="SSF49464">
    <property type="entry name" value="Carboxypeptidase regulatory domain-like"/>
    <property type="match status" value="1"/>
</dbReference>
<evidence type="ECO:0000256" key="4">
    <source>
        <dbReference type="SAM" id="SignalP"/>
    </source>
</evidence>
<evidence type="ECO:0000256" key="2">
    <source>
        <dbReference type="ARBA" id="ARBA00023136"/>
    </source>
</evidence>
<evidence type="ECO:0000313" key="7">
    <source>
        <dbReference type="Proteomes" id="UP000823865"/>
    </source>
</evidence>